<dbReference type="SUPFAM" id="SSF110849">
    <property type="entry name" value="ParB/Sulfiredoxin"/>
    <property type="match status" value="1"/>
</dbReference>
<dbReference type="RefSeq" id="WP_261971192.1">
    <property type="nucleotide sequence ID" value="NZ_JAHHZF010000014.1"/>
</dbReference>
<dbReference type="Proteomes" id="UP000766595">
    <property type="component" value="Unassembled WGS sequence"/>
</dbReference>
<gene>
    <name evidence="2" type="ORF">KL771_24765</name>
</gene>
<dbReference type="InterPro" id="IPR036086">
    <property type="entry name" value="ParB/Sulfiredoxin_sf"/>
</dbReference>
<organism evidence="2 3">
    <name type="scientific">Prosthecodimorpha staleyi</name>
    <dbReference type="NCBI Taxonomy" id="2840188"/>
    <lineage>
        <taxon>Bacteria</taxon>
        <taxon>Pseudomonadati</taxon>
        <taxon>Pseudomonadota</taxon>
        <taxon>Alphaproteobacteria</taxon>
        <taxon>Hyphomicrobiales</taxon>
        <taxon>Ancalomicrobiaceae</taxon>
        <taxon>Prosthecodimorpha</taxon>
    </lineage>
</organism>
<comment type="caution">
    <text evidence="2">The sequence shown here is derived from an EMBL/GenBank/DDBJ whole genome shotgun (WGS) entry which is preliminary data.</text>
</comment>
<dbReference type="Gene3D" id="3.90.1530.30">
    <property type="match status" value="1"/>
</dbReference>
<feature type="domain" description="ParB-like N-terminal" evidence="1">
    <location>
        <begin position="4"/>
        <end position="95"/>
    </location>
</feature>
<protein>
    <submittedName>
        <fullName evidence="2">ParB N-terminal domain-containing protein</fullName>
    </submittedName>
</protein>
<dbReference type="Pfam" id="PF02195">
    <property type="entry name" value="ParB_N"/>
    <property type="match status" value="1"/>
</dbReference>
<accession>A0A947D829</accession>
<evidence type="ECO:0000259" key="1">
    <source>
        <dbReference type="SMART" id="SM00470"/>
    </source>
</evidence>
<dbReference type="InterPro" id="IPR003115">
    <property type="entry name" value="ParB_N"/>
</dbReference>
<dbReference type="EMBL" id="JAHHZF010000014">
    <property type="protein sequence ID" value="MBT9292696.1"/>
    <property type="molecule type" value="Genomic_DNA"/>
</dbReference>
<evidence type="ECO:0000313" key="2">
    <source>
        <dbReference type="EMBL" id="MBT9292696.1"/>
    </source>
</evidence>
<keyword evidence="3" id="KW-1185">Reference proteome</keyword>
<dbReference type="SMART" id="SM00470">
    <property type="entry name" value="ParB"/>
    <property type="match status" value="1"/>
</dbReference>
<proteinExistence type="predicted"/>
<evidence type="ECO:0000313" key="3">
    <source>
        <dbReference type="Proteomes" id="UP000766595"/>
    </source>
</evidence>
<name>A0A947D829_9HYPH</name>
<reference evidence="2 3" key="1">
    <citation type="submission" date="2021-06" db="EMBL/GenBank/DDBJ databases">
        <authorList>
            <person name="Grouzdev D.S."/>
            <person name="Koziaeva V."/>
        </authorList>
    </citation>
    <scope>NUCLEOTIDE SEQUENCE [LARGE SCALE GENOMIC DNA]</scope>
    <source>
        <strain evidence="2 3">22</strain>
    </source>
</reference>
<sequence>MTIQHIDTSRIDATDRLRQINPGWVEAFAREIEAGAILAPVDVVETADGYRLITGGHRLAAHVSLGHTAIEARVWPASAFPDEGAMRLKEIQENILRFEPTELDRAVAILHWKRIFEETRPQPKRGRPSKEMLADSARIFAERFSSAAAKAMGISERSVQVSVQIATGLSDATRQRIAIAPIADIQSELLQLAAQHPDRQAKIADLLLAEPPGATSVAEAIAVIDRVPAPAAQAPWEKLSDRFARLSEREQVRFFAAHEPAIERWMAARPRRRSA</sequence>
<dbReference type="AlphaFoldDB" id="A0A947D829"/>